<dbReference type="EMBL" id="JADWYS010000001">
    <property type="protein sequence ID" value="MBG9390090.1"/>
    <property type="molecule type" value="Genomic_DNA"/>
</dbReference>
<organism evidence="2 3">
    <name type="scientific">Caenimonas aquaedulcis</name>
    <dbReference type="NCBI Taxonomy" id="2793270"/>
    <lineage>
        <taxon>Bacteria</taxon>
        <taxon>Pseudomonadati</taxon>
        <taxon>Pseudomonadota</taxon>
        <taxon>Betaproteobacteria</taxon>
        <taxon>Burkholderiales</taxon>
        <taxon>Comamonadaceae</taxon>
        <taxon>Caenimonas</taxon>
    </lineage>
</organism>
<feature type="compositionally biased region" description="Basic and acidic residues" evidence="1">
    <location>
        <begin position="201"/>
        <end position="212"/>
    </location>
</feature>
<evidence type="ECO:0000313" key="2">
    <source>
        <dbReference type="EMBL" id="MBG9390090.1"/>
    </source>
</evidence>
<keyword evidence="3" id="KW-1185">Reference proteome</keyword>
<name>A0A931H851_9BURK</name>
<dbReference type="RefSeq" id="WP_196987849.1">
    <property type="nucleotide sequence ID" value="NZ_JADWYS010000001.1"/>
</dbReference>
<evidence type="ECO:0000313" key="3">
    <source>
        <dbReference type="Proteomes" id="UP000651050"/>
    </source>
</evidence>
<dbReference type="AlphaFoldDB" id="A0A931H851"/>
<feature type="region of interest" description="Disordered" evidence="1">
    <location>
        <begin position="182"/>
        <end position="214"/>
    </location>
</feature>
<protein>
    <recommendedName>
        <fullName evidence="4">DUF4062 domain-containing protein</fullName>
    </recommendedName>
</protein>
<evidence type="ECO:0000256" key="1">
    <source>
        <dbReference type="SAM" id="MobiDB-lite"/>
    </source>
</evidence>
<proteinExistence type="predicted"/>
<evidence type="ECO:0008006" key="4">
    <source>
        <dbReference type="Google" id="ProtNLM"/>
    </source>
</evidence>
<comment type="caution">
    <text evidence="2">The sequence shown here is derived from an EMBL/GenBank/DDBJ whole genome shotgun (WGS) entry which is preliminary data.</text>
</comment>
<gene>
    <name evidence="2" type="ORF">I5803_18825</name>
</gene>
<accession>A0A931H851</accession>
<reference evidence="2" key="1">
    <citation type="submission" date="2020-11" db="EMBL/GenBank/DDBJ databases">
        <title>Bacterial whole genome sequence for Caenimonas sp. DR4.4.</title>
        <authorList>
            <person name="Le V."/>
            <person name="Ko S.-R."/>
            <person name="Ahn C.-Y."/>
            <person name="Oh H.-M."/>
        </authorList>
    </citation>
    <scope>NUCLEOTIDE SEQUENCE</scope>
    <source>
        <strain evidence="2">DR4.4</strain>
    </source>
</reference>
<dbReference type="Proteomes" id="UP000651050">
    <property type="component" value="Unassembled WGS sequence"/>
</dbReference>
<sequence length="409" mass="45176">MPRTEDVLTIFLASPSDVSDERSRFAEVIADWNRAWSRELGLRLELVRWEDDAFPGIGVDAQDVINRQLPADYDLFVGVMWSRFGTPTGRAGSGTKEEFDRALARYREAPDSLDILFYFKDAPISPSKLDPHQLAKVLEFKASLQDTGLLSWDFSDLDQFKNLVELHLTRHVQAWRKRRDQGTDVLGPSTTTSIPVIPDAPARESESEHVEEVANDEEDAGYIDLLEVFTERSAEMAEIALRLGAAQAELTEHTTKGTQELDELRIAGKQVPPAVMRRSIGRIADEMLRFTTRVEAEIPLFRTAADRSMSALVKVATLAAELAPDQVAETKAAASTLLATLAGARGSIGEFRDTTAALPRMTKELNVAKRKQVAALERLVGEFENAERLVTEAIAVIDALPTPGAPHDA</sequence>